<reference evidence="2" key="1">
    <citation type="submission" date="2022-01" db="EMBL/GenBank/DDBJ databases">
        <authorList>
            <person name="Jo J.-H."/>
            <person name="Im W.-T."/>
        </authorList>
    </citation>
    <scope>NUCLEOTIDE SEQUENCE</scope>
    <source>
        <strain evidence="2">XY25</strain>
    </source>
</reference>
<dbReference type="InterPro" id="IPR008719">
    <property type="entry name" value="N2O_reductase_NosL"/>
</dbReference>
<comment type="caution">
    <text evidence="2">The sequence shown here is derived from an EMBL/GenBank/DDBJ whole genome shotgun (WGS) entry which is preliminary data.</text>
</comment>
<dbReference type="Gene3D" id="3.30.70.2050">
    <property type="match status" value="1"/>
</dbReference>
<proteinExistence type="predicted"/>
<gene>
    <name evidence="2" type="ORF">LZ012_04350</name>
</gene>
<evidence type="ECO:0000256" key="1">
    <source>
        <dbReference type="SAM" id="SignalP"/>
    </source>
</evidence>
<dbReference type="RefSeq" id="WP_275707891.1">
    <property type="nucleotide sequence ID" value="NZ_JAKLTN010000001.1"/>
</dbReference>
<evidence type="ECO:0000313" key="2">
    <source>
        <dbReference type="EMBL" id="MCG2576222.1"/>
    </source>
</evidence>
<organism evidence="2 3">
    <name type="scientific">Dechloromonas hankyongensis</name>
    <dbReference type="NCBI Taxonomy" id="2908002"/>
    <lineage>
        <taxon>Bacteria</taxon>
        <taxon>Pseudomonadati</taxon>
        <taxon>Pseudomonadota</taxon>
        <taxon>Betaproteobacteria</taxon>
        <taxon>Rhodocyclales</taxon>
        <taxon>Azonexaceae</taxon>
        <taxon>Dechloromonas</taxon>
    </lineage>
</organism>
<evidence type="ECO:0000313" key="3">
    <source>
        <dbReference type="Proteomes" id="UP001165384"/>
    </source>
</evidence>
<accession>A0ABS9JZ79</accession>
<feature type="chain" id="PRO_5046077886" evidence="1">
    <location>
        <begin position="26"/>
        <end position="175"/>
    </location>
</feature>
<sequence length="175" mass="19395">MMQRNSRRHASRFLPLLLGALLLTACGEPAKPAQPREIAADTSCALDGMILRDFPGPKAQIHYDQGEPDFFCDTREMFSILLRPEQKKRVVAVYTQDMAKADWNDPQGQWIDAKSAFYVVGSPRRGSMGPTVPSFANEADARKFADQYGGKVLPFTQVTIDMVDLSGGASHDEKM</sequence>
<keyword evidence="1" id="KW-0732">Signal</keyword>
<dbReference type="Proteomes" id="UP001165384">
    <property type="component" value="Unassembled WGS sequence"/>
</dbReference>
<dbReference type="PROSITE" id="PS51257">
    <property type="entry name" value="PROKAR_LIPOPROTEIN"/>
    <property type="match status" value="1"/>
</dbReference>
<feature type="signal peptide" evidence="1">
    <location>
        <begin position="1"/>
        <end position="25"/>
    </location>
</feature>
<dbReference type="PANTHER" id="PTHR41247">
    <property type="entry name" value="HTH-TYPE TRANSCRIPTIONAL REPRESSOR YCNK"/>
    <property type="match status" value="1"/>
</dbReference>
<dbReference type="EMBL" id="JAKLTN010000001">
    <property type="protein sequence ID" value="MCG2576222.1"/>
    <property type="molecule type" value="Genomic_DNA"/>
</dbReference>
<dbReference type="Pfam" id="PF05573">
    <property type="entry name" value="NosL"/>
    <property type="match status" value="1"/>
</dbReference>
<protein>
    <submittedName>
        <fullName evidence="2">Nitrous oxide reductase accessory protein NosL</fullName>
    </submittedName>
</protein>
<keyword evidence="3" id="KW-1185">Reference proteome</keyword>
<name>A0ABS9JZ79_9RHOO</name>
<dbReference type="Gene3D" id="3.30.70.2060">
    <property type="match status" value="1"/>
</dbReference>
<dbReference type="SUPFAM" id="SSF160387">
    <property type="entry name" value="NosL/MerB-like"/>
    <property type="match status" value="1"/>
</dbReference>
<dbReference type="PANTHER" id="PTHR41247:SF1">
    <property type="entry name" value="HTH-TYPE TRANSCRIPTIONAL REPRESSOR YCNK"/>
    <property type="match status" value="1"/>
</dbReference>